<name>A0ACC0Z395_9ROSI</name>
<dbReference type="EMBL" id="CM047738">
    <property type="protein sequence ID" value="KAJ0045279.1"/>
    <property type="molecule type" value="Genomic_DNA"/>
</dbReference>
<organism evidence="1 2">
    <name type="scientific">Pistacia integerrima</name>
    <dbReference type="NCBI Taxonomy" id="434235"/>
    <lineage>
        <taxon>Eukaryota</taxon>
        <taxon>Viridiplantae</taxon>
        <taxon>Streptophyta</taxon>
        <taxon>Embryophyta</taxon>
        <taxon>Tracheophyta</taxon>
        <taxon>Spermatophyta</taxon>
        <taxon>Magnoliopsida</taxon>
        <taxon>eudicotyledons</taxon>
        <taxon>Gunneridae</taxon>
        <taxon>Pentapetalae</taxon>
        <taxon>rosids</taxon>
        <taxon>malvids</taxon>
        <taxon>Sapindales</taxon>
        <taxon>Anacardiaceae</taxon>
        <taxon>Pistacia</taxon>
    </lineage>
</organism>
<keyword evidence="2" id="KW-1185">Reference proteome</keyword>
<proteinExistence type="predicted"/>
<protein>
    <submittedName>
        <fullName evidence="1">Uncharacterized protein</fullName>
    </submittedName>
</protein>
<evidence type="ECO:0000313" key="2">
    <source>
        <dbReference type="Proteomes" id="UP001163603"/>
    </source>
</evidence>
<reference evidence="2" key="1">
    <citation type="journal article" date="2023" name="G3 (Bethesda)">
        <title>Genome assembly and association tests identify interacting loci associated with vigor, precocity, and sex in interspecific pistachio rootstocks.</title>
        <authorList>
            <person name="Palmer W."/>
            <person name="Jacygrad E."/>
            <person name="Sagayaradj S."/>
            <person name="Cavanaugh K."/>
            <person name="Han R."/>
            <person name="Bertier L."/>
            <person name="Beede B."/>
            <person name="Kafkas S."/>
            <person name="Golino D."/>
            <person name="Preece J."/>
            <person name="Michelmore R."/>
        </authorList>
    </citation>
    <scope>NUCLEOTIDE SEQUENCE [LARGE SCALE GENOMIC DNA]</scope>
</reference>
<evidence type="ECO:0000313" key="1">
    <source>
        <dbReference type="EMBL" id="KAJ0045279.1"/>
    </source>
</evidence>
<accession>A0ACC0Z395</accession>
<comment type="caution">
    <text evidence="1">The sequence shown here is derived from an EMBL/GenBank/DDBJ whole genome shotgun (WGS) entry which is preliminary data.</text>
</comment>
<gene>
    <name evidence="1" type="ORF">Pint_05295</name>
</gene>
<dbReference type="Proteomes" id="UP001163603">
    <property type="component" value="Chromosome 3"/>
</dbReference>
<sequence length="273" mass="30459">MAEDLDDVLQDVLSYGEKCLLIRLFTEKYYNKETFKGTMQKVWRTVLVWIRFSYERLQNFCYWCGLLGHIDKDYVQREHNSGEVQQPRVAGNDDVTAAGDVSPKADRSYNGVVETKMVTQLMALIITETRVDSQEETLPGKELHGSEGSGILQDPLQSYTLVNLSEDSKLLEDVGSQRILNEGGPCGSQQQVSSEAAMGYSLLSKPDVTSGHLTRESCNGRESRGNLRRMICVRLGRSPESCATKVGEEGMDAIPAEDDDLSAMAVEQHRQQP</sequence>